<reference evidence="1" key="2">
    <citation type="journal article" date="2015" name="Data Brief">
        <title>Shoot transcriptome of the giant reed, Arundo donax.</title>
        <authorList>
            <person name="Barrero R.A."/>
            <person name="Guerrero F.D."/>
            <person name="Moolhuijzen P."/>
            <person name="Goolsby J.A."/>
            <person name="Tidwell J."/>
            <person name="Bellgard S.E."/>
            <person name="Bellgard M.I."/>
        </authorList>
    </citation>
    <scope>NUCLEOTIDE SEQUENCE</scope>
    <source>
        <tissue evidence="1">Shoot tissue taken approximately 20 cm above the soil surface</tissue>
    </source>
</reference>
<evidence type="ECO:0000313" key="1">
    <source>
        <dbReference type="EMBL" id="JAD86960.1"/>
    </source>
</evidence>
<sequence length="116" mass="12560">MHIKSTRIKISNNTPPPAAIAIITPVLIFLQKLFLVLLGDDGDTGEGEGAVPEHGSNGTPHRKAFPKKELAGNFCREGGIGPLRLLLLKFKCLNLGSWRPGMGPESELFWRSNAVS</sequence>
<proteinExistence type="predicted"/>
<reference evidence="1" key="1">
    <citation type="submission" date="2014-09" db="EMBL/GenBank/DDBJ databases">
        <authorList>
            <person name="Magalhaes I.L.F."/>
            <person name="Oliveira U."/>
            <person name="Santos F.R."/>
            <person name="Vidigal T.H.D.A."/>
            <person name="Brescovit A.D."/>
            <person name="Santos A.J."/>
        </authorList>
    </citation>
    <scope>NUCLEOTIDE SEQUENCE</scope>
    <source>
        <tissue evidence="1">Shoot tissue taken approximately 20 cm above the soil surface</tissue>
    </source>
</reference>
<name>A0A0A9DMR9_ARUDO</name>
<accession>A0A0A9DMR9</accession>
<protein>
    <submittedName>
        <fullName evidence="1">Uncharacterized protein</fullName>
    </submittedName>
</protein>
<organism evidence="1">
    <name type="scientific">Arundo donax</name>
    <name type="common">Giant reed</name>
    <name type="synonym">Donax arundinaceus</name>
    <dbReference type="NCBI Taxonomy" id="35708"/>
    <lineage>
        <taxon>Eukaryota</taxon>
        <taxon>Viridiplantae</taxon>
        <taxon>Streptophyta</taxon>
        <taxon>Embryophyta</taxon>
        <taxon>Tracheophyta</taxon>
        <taxon>Spermatophyta</taxon>
        <taxon>Magnoliopsida</taxon>
        <taxon>Liliopsida</taxon>
        <taxon>Poales</taxon>
        <taxon>Poaceae</taxon>
        <taxon>PACMAD clade</taxon>
        <taxon>Arundinoideae</taxon>
        <taxon>Arundineae</taxon>
        <taxon>Arundo</taxon>
    </lineage>
</organism>
<dbReference type="AlphaFoldDB" id="A0A0A9DMR9"/>
<dbReference type="EMBL" id="GBRH01210935">
    <property type="protein sequence ID" value="JAD86960.1"/>
    <property type="molecule type" value="Transcribed_RNA"/>
</dbReference>